<dbReference type="NCBIfam" id="TIGR04183">
    <property type="entry name" value="Por_Secre_tail"/>
    <property type="match status" value="1"/>
</dbReference>
<dbReference type="PATRIC" id="fig|1678841.3.peg.1010"/>
<sequence length="1301" mass="135749">MKKSKLFLSMKVLLTLLALFALAGAQAQPVASSEVILANDEIISPNVIEFDLYVKSTNNVDFPDGFPYGGGQYRINFNPAIRNGANTQIFFEMIPGTTGLTNTAQAPPSVTNPSLAQSFVRLTGPLPVAYGAASIISPTGNGTRIIRLRMTSRDNTNQTPVPFTPGIAPSLVLSTSAPGATTTSYVIPAGTVLFCSPQVLTTLLNNLPPNPAGSPPLAFNVTGGGSYCQGLAGLPVGLEDSELEVNYELLLGGAPMVPPVIVGGTGEAITFGDQLAGVYTVTGTNAFGSTPMTGEAVITEMPLVTSTVAIAADPAGPVCQGTTVTFTATPVNGGDQPAYEWFAGGVSQGIDFSGSFSYVPVDGDAVYVVMTPDILCSAGDATSNTIDMVVEEPLPVSVSIEADDTEVCAGTSVTFTATPMNGGTPDYQWYLNGNTVGNNSAIYSVTPANGDQVYVVMNSSLGCTTGNPATSNTVAITVNPVLTPSVSIVADPAGAVTPGTSVTFTATPLNGGVPTYTWFVNNGSVGSGNPYTYIPENGDLVYVEMISSEECVDSPFVFSNQITMVVEEIIQPPVAFEMTGGGSYCEGEDGVVVGLSGSEIGVTYTLYQDAVAVASTPGTGAALDFGLRLEGVYTASGTNSGGTTDMTGSAIVIENALPDVTCPTDMDVCINAGGQTLAGGSPTGGVYSGTGVTDGIFYPAVAGVGAHTITYTYEDMETGCSDFCTFTITVLDIPAAAGLIAGPATVTEGDMGVAYNVGVIANATSYSWAYSGTGVTINGTGNMVTLDFAIGASSGVLSVYGVNGCGTGAGSFFDIVVDQTGTGCAATTWTGAEDRNWFNPANWNPCLPTAITAVTIPGGVPNFPTLFFDAACASIVIQDGGSFIGAEHLTVAQAEVQRNIDNAAFHLLSSPVTSINFGTVFPLNQNAVWARQYDEPSGDWINLFINDFMEPGIGYSIEMDEPQMALFPGIFNTDDVTHNLSYANTSGDPDRVGWNLLGNPFQSAIDWDIVLNGPGSTPVVDAAVYVWDGAQYVSYNGYAGSLTDGIIPPQNGFFVKAIGDGLSLTIPLYARVHSNIEFYKASQANLLSLRANGNGYKDETFIRFNSAATPLFDGQHDAYKLWGLSNAPQLYSIVPGDVLSINELPFEGNEVVNIGFRCGVGGTYSITASGMESFNANTPVMLEDLKLNTIQDLRQNPVYNFTYNTSDNENRFRVHFKAATGINDPSLGGISVYSYNHTVVITNTTGLAGDVRIYDLAGRELINTSIGSRMTTHIPMQAVIGTYIVKVITEKGTVNHKVFIR</sequence>
<evidence type="ECO:0000259" key="2">
    <source>
        <dbReference type="Pfam" id="PF19408"/>
    </source>
</evidence>
<feature type="chain" id="PRO_5006633284" evidence="1">
    <location>
        <begin position="28"/>
        <end position="1301"/>
    </location>
</feature>
<dbReference type="InterPro" id="IPR026444">
    <property type="entry name" value="Secre_tail"/>
</dbReference>
<proteinExistence type="predicted"/>
<accession>A0A0S7BY93</accession>
<dbReference type="Pfam" id="PF19408">
    <property type="entry name" value="PKD_6"/>
    <property type="match status" value="1"/>
</dbReference>
<dbReference type="Gene3D" id="2.60.40.10">
    <property type="entry name" value="Immunoglobulins"/>
    <property type="match status" value="1"/>
</dbReference>
<dbReference type="Proteomes" id="UP000053091">
    <property type="component" value="Unassembled WGS sequence"/>
</dbReference>
<dbReference type="EMBL" id="DF968182">
    <property type="protein sequence ID" value="GAP42750.1"/>
    <property type="molecule type" value="Genomic_DNA"/>
</dbReference>
<organism evidence="3">
    <name type="scientific">Lentimicrobium saccharophilum</name>
    <dbReference type="NCBI Taxonomy" id="1678841"/>
    <lineage>
        <taxon>Bacteria</taxon>
        <taxon>Pseudomonadati</taxon>
        <taxon>Bacteroidota</taxon>
        <taxon>Bacteroidia</taxon>
        <taxon>Bacteroidales</taxon>
        <taxon>Lentimicrobiaceae</taxon>
        <taxon>Lentimicrobium</taxon>
    </lineage>
</organism>
<evidence type="ECO:0000256" key="1">
    <source>
        <dbReference type="SAM" id="SignalP"/>
    </source>
</evidence>
<gene>
    <name evidence="3" type="ORF">TBC1_11889</name>
</gene>
<dbReference type="InterPro" id="IPR045829">
    <property type="entry name" value="PKD_6"/>
</dbReference>
<dbReference type="SUPFAM" id="SSF48726">
    <property type="entry name" value="Immunoglobulin"/>
    <property type="match status" value="1"/>
</dbReference>
<dbReference type="InterPro" id="IPR036179">
    <property type="entry name" value="Ig-like_dom_sf"/>
</dbReference>
<feature type="domain" description="PKD-like" evidence="2">
    <location>
        <begin position="734"/>
        <end position="810"/>
    </location>
</feature>
<dbReference type="RefSeq" id="WP_062039042.1">
    <property type="nucleotide sequence ID" value="NZ_DF968182.1"/>
</dbReference>
<evidence type="ECO:0000313" key="4">
    <source>
        <dbReference type="Proteomes" id="UP000053091"/>
    </source>
</evidence>
<protein>
    <submittedName>
        <fullName evidence="3">Protein containing Por secretion system C-terminal sorting domain</fullName>
    </submittedName>
</protein>
<feature type="signal peptide" evidence="1">
    <location>
        <begin position="1"/>
        <end position="27"/>
    </location>
</feature>
<name>A0A0S7BY93_9BACT</name>
<dbReference type="OrthoDB" id="975810at2"/>
<dbReference type="InterPro" id="IPR013783">
    <property type="entry name" value="Ig-like_fold"/>
</dbReference>
<keyword evidence="4" id="KW-1185">Reference proteome</keyword>
<evidence type="ECO:0000313" key="3">
    <source>
        <dbReference type="EMBL" id="GAP42750.1"/>
    </source>
</evidence>
<keyword evidence="1" id="KW-0732">Signal</keyword>
<dbReference type="STRING" id="1678841.TBC1_11889"/>
<reference evidence="3" key="1">
    <citation type="journal article" date="2015" name="Genome Announc.">
        <title>Draft Genome Sequence of Bacteroidales Strain TBC1, a Novel Isolate from a Methanogenic Wastewater Treatment System.</title>
        <authorList>
            <person name="Tourlousse D.M."/>
            <person name="Matsuura N."/>
            <person name="Sun L."/>
            <person name="Toyonaga M."/>
            <person name="Kuroda K."/>
            <person name="Ohashi A."/>
            <person name="Cruz R."/>
            <person name="Yamaguchi T."/>
            <person name="Sekiguchi Y."/>
        </authorList>
    </citation>
    <scope>NUCLEOTIDE SEQUENCE [LARGE SCALE GENOMIC DNA]</scope>
    <source>
        <strain evidence="3">TBC1</strain>
    </source>
</reference>